<evidence type="ECO:0000313" key="2">
    <source>
        <dbReference type="Proteomes" id="UP001652660"/>
    </source>
</evidence>
<keyword evidence="2" id="KW-1185">Reference proteome</keyword>
<organism evidence="2 3">
    <name type="scientific">Coffea arabica</name>
    <name type="common">Arabian coffee</name>
    <dbReference type="NCBI Taxonomy" id="13443"/>
    <lineage>
        <taxon>Eukaryota</taxon>
        <taxon>Viridiplantae</taxon>
        <taxon>Streptophyta</taxon>
        <taxon>Embryophyta</taxon>
        <taxon>Tracheophyta</taxon>
        <taxon>Spermatophyta</taxon>
        <taxon>Magnoliopsida</taxon>
        <taxon>eudicotyledons</taxon>
        <taxon>Gunneridae</taxon>
        <taxon>Pentapetalae</taxon>
        <taxon>asterids</taxon>
        <taxon>lamiids</taxon>
        <taxon>Gentianales</taxon>
        <taxon>Rubiaceae</taxon>
        <taxon>Ixoroideae</taxon>
        <taxon>Gardenieae complex</taxon>
        <taxon>Bertiereae - Coffeeae clade</taxon>
        <taxon>Coffeeae</taxon>
        <taxon>Coffea</taxon>
    </lineage>
</organism>
<proteinExistence type="inferred from homology"/>
<dbReference type="InterPro" id="IPR003676">
    <property type="entry name" value="SAUR_fam"/>
</dbReference>
<dbReference type="GeneID" id="113695689"/>
<evidence type="ECO:0000313" key="3">
    <source>
        <dbReference type="RefSeq" id="XP_027070624.1"/>
    </source>
</evidence>
<reference evidence="2" key="1">
    <citation type="journal article" date="2025" name="Foods">
        <title>Unveiling the Microbial Signatures of Arabica Coffee Cherries: Insights into Ripeness Specific Diversity, Functional Traits, and Implications for Quality and Safety.</title>
        <authorList>
            <consortium name="RefSeq"/>
            <person name="Tenea G.N."/>
            <person name="Cifuentes V."/>
            <person name="Reyes P."/>
            <person name="Cevallos-Vallejos M."/>
        </authorList>
    </citation>
    <scope>NUCLEOTIDE SEQUENCE [LARGE SCALE GENOMIC DNA]</scope>
</reference>
<dbReference type="PANTHER" id="PTHR31374">
    <property type="entry name" value="AUXIN-INDUCED PROTEIN-LIKE-RELATED"/>
    <property type="match status" value="1"/>
</dbReference>
<dbReference type="AlphaFoldDB" id="A0A6P6SX26"/>
<sequence>MQASPQENSLPLASISLSNRSSSFNPNTLSKFKGMMWGKKIGSVKKLARRAKSIKKVQREPSQQEHLLMGNCEAEESSPSTTPTGTFALYVGEARQRFVVPTGHLSHPLFKMLLEKAYDEFGFDQRNGLVVPCSVTAFQGVLSAVECCNGKFDFGDLVLEFI</sequence>
<dbReference type="RefSeq" id="XP_027070624.1">
    <property type="nucleotide sequence ID" value="XM_027214823.2"/>
</dbReference>
<dbReference type="Pfam" id="PF02519">
    <property type="entry name" value="Auxin_inducible"/>
    <property type="match status" value="1"/>
</dbReference>
<dbReference type="GO" id="GO:0009733">
    <property type="term" value="P:response to auxin"/>
    <property type="evidence" value="ECO:0007669"/>
    <property type="project" value="InterPro"/>
</dbReference>
<dbReference type="Proteomes" id="UP001652660">
    <property type="component" value="Chromosome 6e"/>
</dbReference>
<reference evidence="3" key="2">
    <citation type="submission" date="2025-08" db="UniProtKB">
        <authorList>
            <consortium name="RefSeq"/>
        </authorList>
    </citation>
    <scope>IDENTIFICATION</scope>
    <source>
        <tissue evidence="3">Leaves</tissue>
    </source>
</reference>
<comment type="similarity">
    <text evidence="1">Belongs to the ARG7 family.</text>
</comment>
<gene>
    <name evidence="3" type="primary">LOC113695689</name>
</gene>
<protein>
    <submittedName>
        <fullName evidence="3">Protein SMALL AUXIN UP-REGULATED RNA 54-like</fullName>
    </submittedName>
</protein>
<dbReference type="OrthoDB" id="1848283at2759"/>
<evidence type="ECO:0000256" key="1">
    <source>
        <dbReference type="ARBA" id="ARBA00006974"/>
    </source>
</evidence>
<dbReference type="PANTHER" id="PTHR31374:SF28">
    <property type="entry name" value="SAUR-LIKE AUXIN-RESPONSIVE PROTEIN FAMILY"/>
    <property type="match status" value="1"/>
</dbReference>
<accession>A0A6P6SX26</accession>
<name>A0A6P6SX26_COFAR</name>